<dbReference type="InterPro" id="IPR010982">
    <property type="entry name" value="Lambda_DNA-bd_dom_sf"/>
</dbReference>
<sequence>MQDNFSDLIKKYRYDNKLSKNDFIDILTANHGFSSKLDVVTLSRWENEKTTPSLEKKIRIMRKINLLVTYLYGISNFDEKTKIGKSLNYRFRMEITKYKELNNFRNQEKINFEFLKTKIIYILM</sequence>
<dbReference type="Proteomes" id="UP000241190">
    <property type="component" value="Unassembled WGS sequence"/>
</dbReference>
<dbReference type="Gene3D" id="1.10.260.40">
    <property type="entry name" value="lambda repressor-like DNA-binding domains"/>
    <property type="match status" value="1"/>
</dbReference>
<protein>
    <recommendedName>
        <fullName evidence="1">HTH cro/C1-type domain-containing protein</fullName>
    </recommendedName>
</protein>
<dbReference type="PROSITE" id="PS50943">
    <property type="entry name" value="HTH_CROC1"/>
    <property type="match status" value="1"/>
</dbReference>
<evidence type="ECO:0000259" key="1">
    <source>
        <dbReference type="PROSITE" id="PS50943"/>
    </source>
</evidence>
<gene>
    <name evidence="2" type="ORF">C9J52_11915</name>
</gene>
<organism evidence="2 3">
    <name type="scientific">Photobacterium iliopiscarium</name>
    <dbReference type="NCBI Taxonomy" id="56192"/>
    <lineage>
        <taxon>Bacteria</taxon>
        <taxon>Pseudomonadati</taxon>
        <taxon>Pseudomonadota</taxon>
        <taxon>Gammaproteobacteria</taxon>
        <taxon>Vibrionales</taxon>
        <taxon>Vibrionaceae</taxon>
        <taxon>Photobacterium</taxon>
    </lineage>
</organism>
<dbReference type="InterPro" id="IPR001387">
    <property type="entry name" value="Cro/C1-type_HTH"/>
</dbReference>
<accession>A0ABX5GR04</accession>
<keyword evidence="3" id="KW-1185">Reference proteome</keyword>
<proteinExistence type="predicted"/>
<feature type="domain" description="HTH cro/C1-type" evidence="1">
    <location>
        <begin position="41"/>
        <end position="71"/>
    </location>
</feature>
<reference evidence="2 3" key="1">
    <citation type="submission" date="2018-03" db="EMBL/GenBank/DDBJ databases">
        <title>Whole genome sequencing of Histamine producing bacteria.</title>
        <authorList>
            <person name="Butler K."/>
        </authorList>
    </citation>
    <scope>NUCLEOTIDE SEQUENCE [LARGE SCALE GENOMIC DNA]</scope>
    <source>
        <strain evidence="2 3">ATCC 51761</strain>
    </source>
</reference>
<evidence type="ECO:0000313" key="2">
    <source>
        <dbReference type="EMBL" id="PSW95118.1"/>
    </source>
</evidence>
<name>A0ABX5GR04_9GAMM</name>
<comment type="caution">
    <text evidence="2">The sequence shown here is derived from an EMBL/GenBank/DDBJ whole genome shotgun (WGS) entry which is preliminary data.</text>
</comment>
<dbReference type="SUPFAM" id="SSF47413">
    <property type="entry name" value="lambda repressor-like DNA-binding domains"/>
    <property type="match status" value="1"/>
</dbReference>
<dbReference type="EMBL" id="PYOP01000018">
    <property type="protein sequence ID" value="PSW95118.1"/>
    <property type="molecule type" value="Genomic_DNA"/>
</dbReference>
<dbReference type="RefSeq" id="WP_045037090.1">
    <property type="nucleotide sequence ID" value="NZ_JZSR01000016.1"/>
</dbReference>
<evidence type="ECO:0000313" key="3">
    <source>
        <dbReference type="Proteomes" id="UP000241190"/>
    </source>
</evidence>